<protein>
    <submittedName>
        <fullName evidence="1">Uncharacterized protein</fullName>
    </submittedName>
</protein>
<organism evidence="1 2">
    <name type="scientific">Hyalomma asiaticum</name>
    <name type="common">Tick</name>
    <dbReference type="NCBI Taxonomy" id="266040"/>
    <lineage>
        <taxon>Eukaryota</taxon>
        <taxon>Metazoa</taxon>
        <taxon>Ecdysozoa</taxon>
        <taxon>Arthropoda</taxon>
        <taxon>Chelicerata</taxon>
        <taxon>Arachnida</taxon>
        <taxon>Acari</taxon>
        <taxon>Parasitiformes</taxon>
        <taxon>Ixodida</taxon>
        <taxon>Ixodoidea</taxon>
        <taxon>Ixodidae</taxon>
        <taxon>Hyalomminae</taxon>
        <taxon>Hyalomma</taxon>
    </lineage>
</organism>
<dbReference type="Proteomes" id="UP000821845">
    <property type="component" value="Chromosome 4"/>
</dbReference>
<evidence type="ECO:0000313" key="2">
    <source>
        <dbReference type="Proteomes" id="UP000821845"/>
    </source>
</evidence>
<comment type="caution">
    <text evidence="1">The sequence shown here is derived from an EMBL/GenBank/DDBJ whole genome shotgun (WGS) entry which is preliminary data.</text>
</comment>
<gene>
    <name evidence="1" type="ORF">HPB50_017249</name>
</gene>
<evidence type="ECO:0000313" key="1">
    <source>
        <dbReference type="EMBL" id="KAH6933636.1"/>
    </source>
</evidence>
<proteinExistence type="predicted"/>
<reference evidence="1" key="1">
    <citation type="submission" date="2020-05" db="EMBL/GenBank/DDBJ databases">
        <title>Large-scale comparative analyses of tick genomes elucidate their genetic diversity and vector capacities.</title>
        <authorList>
            <person name="Jia N."/>
            <person name="Wang J."/>
            <person name="Shi W."/>
            <person name="Du L."/>
            <person name="Sun Y."/>
            <person name="Zhan W."/>
            <person name="Jiang J."/>
            <person name="Wang Q."/>
            <person name="Zhang B."/>
            <person name="Ji P."/>
            <person name="Sakyi L.B."/>
            <person name="Cui X."/>
            <person name="Yuan T."/>
            <person name="Jiang B."/>
            <person name="Yang W."/>
            <person name="Lam T.T.-Y."/>
            <person name="Chang Q."/>
            <person name="Ding S."/>
            <person name="Wang X."/>
            <person name="Zhu J."/>
            <person name="Ruan X."/>
            <person name="Zhao L."/>
            <person name="Wei J."/>
            <person name="Que T."/>
            <person name="Du C."/>
            <person name="Cheng J."/>
            <person name="Dai P."/>
            <person name="Han X."/>
            <person name="Huang E."/>
            <person name="Gao Y."/>
            <person name="Liu J."/>
            <person name="Shao H."/>
            <person name="Ye R."/>
            <person name="Li L."/>
            <person name="Wei W."/>
            <person name="Wang X."/>
            <person name="Wang C."/>
            <person name="Yang T."/>
            <person name="Huo Q."/>
            <person name="Li W."/>
            <person name="Guo W."/>
            <person name="Chen H."/>
            <person name="Zhou L."/>
            <person name="Ni X."/>
            <person name="Tian J."/>
            <person name="Zhou Y."/>
            <person name="Sheng Y."/>
            <person name="Liu T."/>
            <person name="Pan Y."/>
            <person name="Xia L."/>
            <person name="Li J."/>
            <person name="Zhao F."/>
            <person name="Cao W."/>
        </authorList>
    </citation>
    <scope>NUCLEOTIDE SEQUENCE</scope>
    <source>
        <strain evidence="1">Hyas-2018</strain>
    </source>
</reference>
<sequence>MISVNGYDINFKLDTGSDVNIMPKSQLNTWASQPVYKPTAARVTTYTGQQLPIEAECELHCSAGENECNLQFLVVSQPLKPILGANAHI</sequence>
<accession>A0ACB7SI46</accession>
<name>A0ACB7SI46_HYAAI</name>
<keyword evidence="2" id="KW-1185">Reference proteome</keyword>
<dbReference type="EMBL" id="CM023484">
    <property type="protein sequence ID" value="KAH6933636.1"/>
    <property type="molecule type" value="Genomic_DNA"/>
</dbReference>